<accession>A0A1I9SF17</accession>
<dbReference type="InterPro" id="IPR011856">
    <property type="entry name" value="tRNA_endonuc-like_dom_sf"/>
</dbReference>
<dbReference type="InterPro" id="IPR056931">
    <property type="entry name" value="D14-like"/>
</dbReference>
<dbReference type="GO" id="GO:0004519">
    <property type="term" value="F:endonuclease activity"/>
    <property type="evidence" value="ECO:0007669"/>
    <property type="project" value="UniProtKB-KW"/>
</dbReference>
<name>A0A1I9SF17_9CAUD</name>
<dbReference type="RefSeq" id="YP_009597490.1">
    <property type="nucleotide sequence ID" value="NC_041899.1"/>
</dbReference>
<dbReference type="KEGG" id="vg:40073121"/>
<keyword evidence="1" id="KW-0255">Endonuclease</keyword>
<dbReference type="GeneID" id="40073121"/>
<reference evidence="1" key="1">
    <citation type="submission" date="2017-01" db="EMBL/GenBank/DDBJ databases">
        <title>Complete Genome Sequence of two Novel Multi-drug resistant Klebsiella pneumoniae Phage vB_Kpn_IME260.</title>
        <authorList>
            <person name="Xing S."/>
            <person name="Pan X."/>
            <person name="Sun Q."/>
            <person name="Pei G."/>
            <person name="Mi Z."/>
            <person name="An X."/>
            <person name="Tong Y."/>
        </authorList>
    </citation>
    <scope>NUCLEOTIDE SEQUENCE [LARGE SCALE GENOMIC DNA]</scope>
</reference>
<dbReference type="OrthoDB" id="17454at10239"/>
<evidence type="ECO:0000313" key="2">
    <source>
        <dbReference type="Proteomes" id="UP000225617"/>
    </source>
</evidence>
<organism evidence="1 2">
    <name type="scientific">Klebsiella phage vB_Kpn_IME260</name>
    <dbReference type="NCBI Taxonomy" id="1912318"/>
    <lineage>
        <taxon>Viruses</taxon>
        <taxon>Duplodnaviria</taxon>
        <taxon>Heunggongvirae</taxon>
        <taxon>Uroviricota</taxon>
        <taxon>Caudoviricetes</taxon>
        <taxon>Demerecviridae</taxon>
        <taxon>Sugarlandvirus</taxon>
        <taxon>Sugarlandvirus IME260</taxon>
    </lineage>
</organism>
<dbReference type="Pfam" id="PF24608">
    <property type="entry name" value="PDDEXK_15"/>
    <property type="match status" value="1"/>
</dbReference>
<proteinExistence type="predicted"/>
<protein>
    <submittedName>
        <fullName evidence="1">Endonuclease</fullName>
    </submittedName>
</protein>
<keyword evidence="1" id="KW-0378">Hydrolase</keyword>
<keyword evidence="2" id="KW-1185">Reference proteome</keyword>
<dbReference type="Proteomes" id="UP000225617">
    <property type="component" value="Segment"/>
</dbReference>
<sequence length="160" mass="18360">MAVDSREKGKRAEYQIRDMLRKYTSLDWERVPGSGAFGQSHSLKGDVYLPPSVGKMSQYCFEIKHYADEKFNSNILNVGESQLEKWWAQAAREGEQMNMKPALIFKKDRGQWLIALDSSDPMIDNLMSRAHFIVNKRGMEIVIGLFEPWLNACDIGDLVK</sequence>
<dbReference type="EMBL" id="KX845404">
    <property type="protein sequence ID" value="AOZ65444.1"/>
    <property type="molecule type" value="Genomic_DNA"/>
</dbReference>
<dbReference type="Gene3D" id="3.40.1350.10">
    <property type="match status" value="1"/>
</dbReference>
<evidence type="ECO:0000313" key="1">
    <source>
        <dbReference type="EMBL" id="AOZ65444.1"/>
    </source>
</evidence>
<keyword evidence="1" id="KW-0540">Nuclease</keyword>
<dbReference type="GO" id="GO:0003676">
    <property type="term" value="F:nucleic acid binding"/>
    <property type="evidence" value="ECO:0007669"/>
    <property type="project" value="InterPro"/>
</dbReference>